<dbReference type="InterPro" id="IPR018094">
    <property type="entry name" value="Thymidylate_kinase"/>
</dbReference>
<dbReference type="PANTHER" id="PTHR10344:SF1">
    <property type="entry name" value="THYMIDYLATE KINASE"/>
    <property type="match status" value="1"/>
</dbReference>
<accession>A0AAX4H8K2</accession>
<protein>
    <recommendedName>
        <fullName evidence="3">dTMP kinase</fullName>
        <ecNumber evidence="3">2.7.4.9</ecNumber>
    </recommendedName>
</protein>
<evidence type="ECO:0000256" key="3">
    <source>
        <dbReference type="ARBA" id="ARBA00012980"/>
    </source>
</evidence>
<name>A0AAX4H8K2_9ASCO</name>
<proteinExistence type="inferred from homology"/>
<dbReference type="AlphaFoldDB" id="A0AAX4H8K2"/>
<evidence type="ECO:0000256" key="5">
    <source>
        <dbReference type="ARBA" id="ARBA00022727"/>
    </source>
</evidence>
<dbReference type="Pfam" id="PF02223">
    <property type="entry name" value="Thymidylate_kin"/>
    <property type="match status" value="1"/>
</dbReference>
<keyword evidence="8" id="KW-0067">ATP-binding</keyword>
<dbReference type="Proteomes" id="UP001338582">
    <property type="component" value="Chromosome 2"/>
</dbReference>
<dbReference type="RefSeq" id="XP_062877134.1">
    <property type="nucleotide sequence ID" value="XM_063021064.1"/>
</dbReference>
<evidence type="ECO:0000313" key="11">
    <source>
        <dbReference type="Proteomes" id="UP001338582"/>
    </source>
</evidence>
<dbReference type="EC" id="2.7.4.9" evidence="3"/>
<evidence type="ECO:0000256" key="6">
    <source>
        <dbReference type="ARBA" id="ARBA00022741"/>
    </source>
</evidence>
<dbReference type="InterPro" id="IPR018095">
    <property type="entry name" value="Thymidylate_kin_CS"/>
</dbReference>
<sequence>MRGRLILIEGLDRSGKSTQAEILANRLNGQLFKFPDRSTPIGEIINKFLTDPTFELSDESVHLLFSANRWEKAAQLNKLLSEGTHVIMDRYVYSGIAYSLAKDKSRDVEWLYGPDVGLPKPDLTFFLTVSMEELGTRKGWGEERYEKEQFQLKVKECFLKVLRVDTDPTIEIVDVNGLSIDETTLKLWSIIEARGLEGVTDDSLKTLA</sequence>
<evidence type="ECO:0000256" key="7">
    <source>
        <dbReference type="ARBA" id="ARBA00022777"/>
    </source>
</evidence>
<feature type="domain" description="Thymidylate kinase-like" evidence="9">
    <location>
        <begin position="8"/>
        <end position="174"/>
    </location>
</feature>
<evidence type="ECO:0000256" key="8">
    <source>
        <dbReference type="ARBA" id="ARBA00022840"/>
    </source>
</evidence>
<dbReference type="NCBIfam" id="TIGR00041">
    <property type="entry name" value="DTMP_kinase"/>
    <property type="match status" value="1"/>
</dbReference>
<reference evidence="10 11" key="1">
    <citation type="submission" date="2023-10" db="EMBL/GenBank/DDBJ databases">
        <title>Draft Genome Sequence of Candida saopaulonensis from a very Premature Infant with Sepsis.</title>
        <authorList>
            <person name="Ning Y."/>
            <person name="Dai R."/>
            <person name="Xiao M."/>
            <person name="Xu Y."/>
            <person name="Yan Q."/>
            <person name="Zhang L."/>
        </authorList>
    </citation>
    <scope>NUCLEOTIDE SEQUENCE [LARGE SCALE GENOMIC DNA]</scope>
    <source>
        <strain evidence="10 11">19XY460</strain>
    </source>
</reference>
<evidence type="ECO:0000313" key="10">
    <source>
        <dbReference type="EMBL" id="WPK24751.1"/>
    </source>
</evidence>
<dbReference type="InterPro" id="IPR039430">
    <property type="entry name" value="Thymidylate_kin-like_dom"/>
</dbReference>
<dbReference type="GO" id="GO:0006227">
    <property type="term" value="P:dUDP biosynthetic process"/>
    <property type="evidence" value="ECO:0007669"/>
    <property type="project" value="TreeGrafter"/>
</dbReference>
<comment type="similarity">
    <text evidence="2">Belongs to the thymidylate kinase family.</text>
</comment>
<gene>
    <name evidence="10" type="ORF">PUMCH_002040</name>
</gene>
<dbReference type="EMBL" id="CP138895">
    <property type="protein sequence ID" value="WPK24751.1"/>
    <property type="molecule type" value="Genomic_DNA"/>
</dbReference>
<keyword evidence="5" id="KW-0545">Nucleotide biosynthesis</keyword>
<dbReference type="GeneID" id="88173105"/>
<dbReference type="GO" id="GO:0006235">
    <property type="term" value="P:dTTP biosynthetic process"/>
    <property type="evidence" value="ECO:0007669"/>
    <property type="project" value="TreeGrafter"/>
</dbReference>
<keyword evidence="7" id="KW-0418">Kinase</keyword>
<dbReference type="CDD" id="cd01672">
    <property type="entry name" value="TMPK"/>
    <property type="match status" value="1"/>
</dbReference>
<keyword evidence="11" id="KW-1185">Reference proteome</keyword>
<comment type="pathway">
    <text evidence="1">Pyrimidine metabolism; dTTP biosynthesis.</text>
</comment>
<organism evidence="10 11">
    <name type="scientific">Australozyma saopauloensis</name>
    <dbReference type="NCBI Taxonomy" id="291208"/>
    <lineage>
        <taxon>Eukaryota</taxon>
        <taxon>Fungi</taxon>
        <taxon>Dikarya</taxon>
        <taxon>Ascomycota</taxon>
        <taxon>Saccharomycotina</taxon>
        <taxon>Pichiomycetes</taxon>
        <taxon>Metschnikowiaceae</taxon>
        <taxon>Australozyma</taxon>
    </lineage>
</organism>
<dbReference type="PROSITE" id="PS01331">
    <property type="entry name" value="THYMIDYLATE_KINASE"/>
    <property type="match status" value="1"/>
</dbReference>
<dbReference type="InterPro" id="IPR027417">
    <property type="entry name" value="P-loop_NTPase"/>
</dbReference>
<dbReference type="Gene3D" id="3.40.50.300">
    <property type="entry name" value="P-loop containing nucleotide triphosphate hydrolases"/>
    <property type="match status" value="1"/>
</dbReference>
<dbReference type="GO" id="GO:0006233">
    <property type="term" value="P:dTDP biosynthetic process"/>
    <property type="evidence" value="ECO:0007669"/>
    <property type="project" value="InterPro"/>
</dbReference>
<dbReference type="KEGG" id="asau:88173105"/>
<evidence type="ECO:0000259" key="9">
    <source>
        <dbReference type="Pfam" id="PF02223"/>
    </source>
</evidence>
<evidence type="ECO:0000256" key="1">
    <source>
        <dbReference type="ARBA" id="ARBA00004992"/>
    </source>
</evidence>
<dbReference type="HAMAP" id="MF_00165">
    <property type="entry name" value="Thymidylate_kinase"/>
    <property type="match status" value="1"/>
</dbReference>
<evidence type="ECO:0000256" key="4">
    <source>
        <dbReference type="ARBA" id="ARBA00022679"/>
    </source>
</evidence>
<dbReference type="PANTHER" id="PTHR10344">
    <property type="entry name" value="THYMIDYLATE KINASE"/>
    <property type="match status" value="1"/>
</dbReference>
<dbReference type="GO" id="GO:0004798">
    <property type="term" value="F:dTMP kinase activity"/>
    <property type="evidence" value="ECO:0007669"/>
    <property type="project" value="UniProtKB-EC"/>
</dbReference>
<keyword evidence="4" id="KW-0808">Transferase</keyword>
<dbReference type="GO" id="GO:0005634">
    <property type="term" value="C:nucleus"/>
    <property type="evidence" value="ECO:0007669"/>
    <property type="project" value="TreeGrafter"/>
</dbReference>
<dbReference type="GO" id="GO:0005524">
    <property type="term" value="F:ATP binding"/>
    <property type="evidence" value="ECO:0007669"/>
    <property type="project" value="UniProtKB-KW"/>
</dbReference>
<dbReference type="SUPFAM" id="SSF52540">
    <property type="entry name" value="P-loop containing nucleoside triphosphate hydrolases"/>
    <property type="match status" value="1"/>
</dbReference>
<dbReference type="GO" id="GO:0005829">
    <property type="term" value="C:cytosol"/>
    <property type="evidence" value="ECO:0007669"/>
    <property type="project" value="TreeGrafter"/>
</dbReference>
<evidence type="ECO:0000256" key="2">
    <source>
        <dbReference type="ARBA" id="ARBA00009776"/>
    </source>
</evidence>
<dbReference type="GO" id="GO:0004550">
    <property type="term" value="F:nucleoside diphosphate kinase activity"/>
    <property type="evidence" value="ECO:0007669"/>
    <property type="project" value="TreeGrafter"/>
</dbReference>
<keyword evidence="6" id="KW-0547">Nucleotide-binding</keyword>